<sequence>MDQLPDPERNSILLMKILAFWKKLLLPTTQLSVPKIAWRRLLFVIRWPPIQ</sequence>
<dbReference type="Proteomes" id="UP000682892">
    <property type="component" value="Unassembled WGS sequence"/>
</dbReference>
<evidence type="ECO:0000313" key="2">
    <source>
        <dbReference type="Proteomes" id="UP000682892"/>
    </source>
</evidence>
<dbReference type="AlphaFoldDB" id="Q171X5"/>
<dbReference type="EMBL" id="CH477443">
    <property type="protein sequence ID" value="EAT40812.1"/>
    <property type="molecule type" value="Genomic_DNA"/>
</dbReference>
<organism evidence="1 2">
    <name type="scientific">Aedes aegypti</name>
    <name type="common">Yellowfever mosquito</name>
    <name type="synonym">Culex aegypti</name>
    <dbReference type="NCBI Taxonomy" id="7159"/>
    <lineage>
        <taxon>Eukaryota</taxon>
        <taxon>Metazoa</taxon>
        <taxon>Ecdysozoa</taxon>
        <taxon>Arthropoda</taxon>
        <taxon>Hexapoda</taxon>
        <taxon>Insecta</taxon>
        <taxon>Pterygota</taxon>
        <taxon>Neoptera</taxon>
        <taxon>Endopterygota</taxon>
        <taxon>Diptera</taxon>
        <taxon>Nematocera</taxon>
        <taxon>Culicoidea</taxon>
        <taxon>Culicidae</taxon>
        <taxon>Culicinae</taxon>
        <taxon>Aedini</taxon>
        <taxon>Aedes</taxon>
        <taxon>Stegomyia</taxon>
    </lineage>
</organism>
<gene>
    <name evidence="1" type="ORF">AaeL_AAEL007499</name>
</gene>
<name>Q171X5_AEDAE</name>
<proteinExistence type="predicted"/>
<dbReference type="HOGENOM" id="CLU_3108232_0_0_1"/>
<accession>Q171X5</accession>
<evidence type="ECO:0000313" key="1">
    <source>
        <dbReference type="EMBL" id="EAT40812.1"/>
    </source>
</evidence>
<reference evidence="1" key="1">
    <citation type="submission" date="2005-10" db="EMBL/GenBank/DDBJ databases">
        <authorList>
            <person name="Loftus B.J."/>
            <person name="Nene V.M."/>
            <person name="Hannick L.I."/>
            <person name="Bidwell S."/>
            <person name="Haas B."/>
            <person name="Amedeo P."/>
            <person name="Orvis J."/>
            <person name="Wortman J.R."/>
            <person name="White O.R."/>
            <person name="Salzberg S."/>
            <person name="Shumway M."/>
            <person name="Koo H."/>
            <person name="Zhao Y."/>
            <person name="Holmes M."/>
            <person name="Miller J."/>
            <person name="Schatz M."/>
            <person name="Pop M."/>
            <person name="Pai G."/>
            <person name="Utterback T."/>
            <person name="Rogers Y.-H."/>
            <person name="Kravitz S."/>
            <person name="Fraser C.M."/>
        </authorList>
    </citation>
    <scope>NUCLEOTIDE SEQUENCE</scope>
    <source>
        <strain evidence="1">Liverpool</strain>
    </source>
</reference>
<protein>
    <submittedName>
        <fullName evidence="1">AAEL007499-PA</fullName>
    </submittedName>
</protein>
<reference evidence="1" key="3">
    <citation type="submission" date="2012-09" db="EMBL/GenBank/DDBJ databases">
        <authorList>
            <consortium name="VectorBase"/>
        </authorList>
    </citation>
    <scope>NUCLEOTIDE SEQUENCE</scope>
    <source>
        <strain evidence="1">Liverpool</strain>
    </source>
</reference>
<reference evidence="1" key="2">
    <citation type="journal article" date="2007" name="Science">
        <title>Genome sequence of Aedes aegypti, a major arbovirus vector.</title>
        <authorList>
            <person name="Nene V."/>
            <person name="Wortman J.R."/>
            <person name="Lawson D."/>
            <person name="Haas B."/>
            <person name="Kodira C."/>
            <person name="Tu Z.J."/>
            <person name="Loftus B."/>
            <person name="Xi Z."/>
            <person name="Megy K."/>
            <person name="Grabherr M."/>
            <person name="Ren Q."/>
            <person name="Zdobnov E.M."/>
            <person name="Lobo N.F."/>
            <person name="Campbell K.S."/>
            <person name="Brown S.E."/>
            <person name="Bonaldo M.F."/>
            <person name="Zhu J."/>
            <person name="Sinkins S.P."/>
            <person name="Hogenkamp D.G."/>
            <person name="Amedeo P."/>
            <person name="Arensburger P."/>
            <person name="Atkinson P.W."/>
            <person name="Bidwell S."/>
            <person name="Biedler J."/>
            <person name="Birney E."/>
            <person name="Bruggner R.V."/>
            <person name="Costas J."/>
            <person name="Coy M.R."/>
            <person name="Crabtree J."/>
            <person name="Crawford M."/>
            <person name="Debruyn B."/>
            <person name="Decaprio D."/>
            <person name="Eiglmeier K."/>
            <person name="Eisenstadt E."/>
            <person name="El-Dorry H."/>
            <person name="Gelbart W.M."/>
            <person name="Gomes S.L."/>
            <person name="Hammond M."/>
            <person name="Hannick L.I."/>
            <person name="Hogan J.R."/>
            <person name="Holmes M.H."/>
            <person name="Jaffe D."/>
            <person name="Johnston J.S."/>
            <person name="Kennedy R.C."/>
            <person name="Koo H."/>
            <person name="Kravitz S."/>
            <person name="Kriventseva E.V."/>
            <person name="Kulp D."/>
            <person name="Labutti K."/>
            <person name="Lee E."/>
            <person name="Li S."/>
            <person name="Lovin D.D."/>
            <person name="Mao C."/>
            <person name="Mauceli E."/>
            <person name="Menck C.F."/>
            <person name="Miller J.R."/>
            <person name="Montgomery P."/>
            <person name="Mori A."/>
            <person name="Nascimento A.L."/>
            <person name="Naveira H.F."/>
            <person name="Nusbaum C."/>
            <person name="O'leary S."/>
            <person name="Orvis J."/>
            <person name="Pertea M."/>
            <person name="Quesneville H."/>
            <person name="Reidenbach K.R."/>
            <person name="Rogers Y.H."/>
            <person name="Roth C.W."/>
            <person name="Schneider J.R."/>
            <person name="Schatz M."/>
            <person name="Shumway M."/>
            <person name="Stanke M."/>
            <person name="Stinson E.O."/>
            <person name="Tubio J.M."/>
            <person name="Vanzee J.P."/>
            <person name="Verjovski-Almeida S."/>
            <person name="Werner D."/>
            <person name="White O."/>
            <person name="Wyder S."/>
            <person name="Zeng Q."/>
            <person name="Zhao Q."/>
            <person name="Zhao Y."/>
            <person name="Hill C.A."/>
            <person name="Raikhel A.S."/>
            <person name="Soares M.B."/>
            <person name="Knudson D.L."/>
            <person name="Lee N.H."/>
            <person name="Galagan J."/>
            <person name="Salzberg S.L."/>
            <person name="Paulsen I.T."/>
            <person name="Dimopoulos G."/>
            <person name="Collins F.H."/>
            <person name="Birren B."/>
            <person name="Fraser-Liggett C.M."/>
            <person name="Severson D.W."/>
        </authorList>
    </citation>
    <scope>NUCLEOTIDE SEQUENCE [LARGE SCALE GENOMIC DNA]</scope>
    <source>
        <strain evidence="1">Liverpool</strain>
    </source>
</reference>
<dbReference type="PaxDb" id="7159-AAEL007499-PA"/>